<comment type="subcellular location">
    <subcellularLocation>
        <location evidence="2">Mitochondrion inner membrane</location>
        <topology evidence="2">Peripheral membrane protein</topology>
        <orientation evidence="2">Intermembrane side</orientation>
    </subcellularLocation>
</comment>
<comment type="caution">
    <text evidence="11">The sequence shown here is derived from an EMBL/GenBank/DDBJ whole genome shotgun (WGS) entry which is preliminary data.</text>
</comment>
<dbReference type="InterPro" id="IPR018247">
    <property type="entry name" value="EF_Hand_1_Ca_BS"/>
</dbReference>
<dbReference type="Pfam" id="PF07992">
    <property type="entry name" value="Pyr_redox_2"/>
    <property type="match status" value="2"/>
</dbReference>
<keyword evidence="5" id="KW-0285">Flavoprotein</keyword>
<dbReference type="Gene3D" id="1.10.238.10">
    <property type="entry name" value="EF-hand"/>
    <property type="match status" value="1"/>
</dbReference>
<evidence type="ECO:0000256" key="8">
    <source>
        <dbReference type="ARBA" id="ARBA00022946"/>
    </source>
</evidence>
<dbReference type="PANTHER" id="PTHR43429">
    <property type="entry name" value="PYRIDINE NUCLEOTIDE-DISULFIDE OXIDOREDUCTASE DOMAIN-CONTAINING"/>
    <property type="match status" value="1"/>
</dbReference>
<keyword evidence="7" id="KW-0106">Calcium</keyword>
<dbReference type="EMBL" id="JYDJ01000005">
    <property type="protein sequence ID" value="KRX50575.1"/>
    <property type="molecule type" value="Genomic_DNA"/>
</dbReference>
<dbReference type="InterPro" id="IPR011992">
    <property type="entry name" value="EF-hand-dom_pair"/>
</dbReference>
<dbReference type="SMART" id="SM00054">
    <property type="entry name" value="EFh"/>
    <property type="match status" value="5"/>
</dbReference>
<dbReference type="Gene3D" id="3.30.390.30">
    <property type="match status" value="1"/>
</dbReference>
<dbReference type="SUPFAM" id="SSF47473">
    <property type="entry name" value="EF-hand"/>
    <property type="match status" value="1"/>
</dbReference>
<evidence type="ECO:0000256" key="1">
    <source>
        <dbReference type="ARBA" id="ARBA00001974"/>
    </source>
</evidence>
<dbReference type="PROSITE" id="PS50222">
    <property type="entry name" value="EF_HAND_2"/>
    <property type="match status" value="3"/>
</dbReference>
<dbReference type="InterPro" id="IPR016156">
    <property type="entry name" value="FAD/NAD-linked_Rdtase_dimer_sf"/>
</dbReference>
<comment type="cofactor">
    <cofactor evidence="1">
        <name>FAD</name>
        <dbReference type="ChEBI" id="CHEBI:57692"/>
    </cofactor>
</comment>
<dbReference type="STRING" id="144512.A0A0V0UGS7"/>
<dbReference type="Proteomes" id="UP000055048">
    <property type="component" value="Unassembled WGS sequence"/>
</dbReference>
<dbReference type="SUPFAM" id="SSF51905">
    <property type="entry name" value="FAD/NAD(P)-binding domain"/>
    <property type="match status" value="1"/>
</dbReference>
<evidence type="ECO:0000256" key="6">
    <source>
        <dbReference type="ARBA" id="ARBA00022827"/>
    </source>
</evidence>
<dbReference type="CDD" id="cd16183">
    <property type="entry name" value="EFh_PEF_ALG-2"/>
    <property type="match status" value="1"/>
</dbReference>
<name>A0A0V0UGS7_9BILA</name>
<dbReference type="InterPro" id="IPR036188">
    <property type="entry name" value="FAD/NAD-bd_sf"/>
</dbReference>
<evidence type="ECO:0000256" key="5">
    <source>
        <dbReference type="ARBA" id="ARBA00022630"/>
    </source>
</evidence>
<keyword evidence="6" id="KW-0274">FAD</keyword>
<dbReference type="InterPro" id="IPR036291">
    <property type="entry name" value="NAD(P)-bd_dom_sf"/>
</dbReference>
<dbReference type="PANTHER" id="PTHR43429:SF2">
    <property type="entry name" value="PYRIDINE NUCLEOTIDE-DISULFIDE OXIDOREDUCTASE DOMAIN-CONTAINING PROTEIN 1"/>
    <property type="match status" value="1"/>
</dbReference>
<dbReference type="PRINTS" id="PR00368">
    <property type="entry name" value="FADPNR"/>
</dbReference>
<evidence type="ECO:0000313" key="11">
    <source>
        <dbReference type="EMBL" id="KRX50575.1"/>
    </source>
</evidence>
<feature type="compositionally biased region" description="Low complexity" evidence="9">
    <location>
        <begin position="527"/>
        <end position="536"/>
    </location>
</feature>
<feature type="region of interest" description="Disordered" evidence="9">
    <location>
        <begin position="527"/>
        <end position="546"/>
    </location>
</feature>
<evidence type="ECO:0000256" key="7">
    <source>
        <dbReference type="ARBA" id="ARBA00022837"/>
    </source>
</evidence>
<protein>
    <recommendedName>
        <fullName evidence="4">Pyridine nucleotide-disulfide oxidoreductase domain-containing protein 1</fullName>
    </recommendedName>
</protein>
<evidence type="ECO:0000313" key="12">
    <source>
        <dbReference type="Proteomes" id="UP000055048"/>
    </source>
</evidence>
<reference evidence="11 12" key="1">
    <citation type="submission" date="2015-01" db="EMBL/GenBank/DDBJ databases">
        <title>Evolution of Trichinella species and genotypes.</title>
        <authorList>
            <person name="Korhonen P.K."/>
            <person name="Edoardo P."/>
            <person name="Giuseppe L.R."/>
            <person name="Gasser R.B."/>
        </authorList>
    </citation>
    <scope>NUCLEOTIDE SEQUENCE [LARGE SCALE GENOMIC DNA]</scope>
    <source>
        <strain evidence="11">ISS417</strain>
    </source>
</reference>
<dbReference type="PROSITE" id="PS00018">
    <property type="entry name" value="EF_HAND_1"/>
    <property type="match status" value="2"/>
</dbReference>
<dbReference type="GO" id="GO:0016491">
    <property type="term" value="F:oxidoreductase activity"/>
    <property type="evidence" value="ECO:0007669"/>
    <property type="project" value="InterPro"/>
</dbReference>
<dbReference type="GO" id="GO:0005509">
    <property type="term" value="F:calcium ion binding"/>
    <property type="evidence" value="ECO:0007669"/>
    <property type="project" value="InterPro"/>
</dbReference>
<feature type="domain" description="EF-hand" evidence="10">
    <location>
        <begin position="137"/>
        <end position="172"/>
    </location>
</feature>
<dbReference type="AlphaFoldDB" id="A0A0V0UGS7"/>
<evidence type="ECO:0000256" key="2">
    <source>
        <dbReference type="ARBA" id="ARBA00004137"/>
    </source>
</evidence>
<dbReference type="OrthoDB" id="202203at2759"/>
<dbReference type="GO" id="GO:0005743">
    <property type="term" value="C:mitochondrial inner membrane"/>
    <property type="evidence" value="ECO:0007669"/>
    <property type="project" value="UniProtKB-SubCell"/>
</dbReference>
<sequence>MSFFKPILHNIQKVVQTSIPTYNSNPAATSMGSVDRQWLWNVFQRVDADCSGQITASELQSALSNGTWQPFNSETVRLLISMFDRNGDGTVNFDEFAALWQYITDWTNTFRSFDQDNSGNIDKNELMTALTTFGYRFSPQFYELLLRKFDRTATGHVNFDDFIQLCIVLQILTAAFREKDTDLDGWVNISYEQFLTMVFQLRMYSGNRKMLAFILLFSSSVAAIANAQYFPPQPPPAPPPDAYEPEIKQNPVTLTVMASTELTNTTVQSFATESLKVLNGSLTDDKISEEISVNRTSTSPLFEQTVADYAELSNFPTTLSNTSSHDNSEVTQIKTVMQKEYSATFVVVGGGIAGVACVNELGRVLRSLNFTGALASEVFSERPNVNVVQAYITKLDRNKKELTASDGATFKYEKLCIATGGIPKLISENPNVVCIRDTESVEDFQNRLSGARRIIVVGNGGIATEVVGEVTNIEVIWVVKHDTITATFIDAGAAEFFLPYIHNKSIVTGPNDRPTYSKEALKARVPPVAGGVSSSGTSEEVDSKFNRGSALGPDWSGDFCMEGSLHGKRIHLEKQCSVKAVLTPEQRKELNLKDEVLPSDFAEIDSWPVYVQLTNDKVYGCDFIVSAIGVEPNTHPWVTPENDFKVADDGGLLIDDQMQTNFEDIFAAGDVCTAGWEPDPNWFQMRLWTQAKQMGSYAGLCMAMNFAGSKMELDGSFCIFTHVTKFFGFRVILLGKFNGQGLRSDHEALLRVTPGVEYVKVLIQDGVVRGAILIGDTGLSDMLENLILNETNIEHMKSDLLEPSADIDDYFD</sequence>
<evidence type="ECO:0000259" key="10">
    <source>
        <dbReference type="PROSITE" id="PS50222"/>
    </source>
</evidence>
<evidence type="ECO:0000256" key="9">
    <source>
        <dbReference type="SAM" id="MobiDB-lite"/>
    </source>
</evidence>
<dbReference type="Gene3D" id="3.50.50.60">
    <property type="entry name" value="FAD/NAD(P)-binding domain"/>
    <property type="match status" value="3"/>
</dbReference>
<dbReference type="InterPro" id="IPR023753">
    <property type="entry name" value="FAD/NAD-binding_dom"/>
</dbReference>
<gene>
    <name evidence="11" type="primary">pyroxd1</name>
    <name evidence="11" type="ORF">T05_2709</name>
</gene>
<feature type="domain" description="EF-hand" evidence="10">
    <location>
        <begin position="101"/>
        <end position="136"/>
    </location>
</feature>
<feature type="domain" description="EF-hand" evidence="10">
    <location>
        <begin position="34"/>
        <end position="69"/>
    </location>
</feature>
<keyword evidence="12" id="KW-1185">Reference proteome</keyword>
<dbReference type="SUPFAM" id="SSF51735">
    <property type="entry name" value="NAD(P)-binding Rossmann-fold domains"/>
    <property type="match status" value="1"/>
</dbReference>
<dbReference type="InterPro" id="IPR002048">
    <property type="entry name" value="EF_hand_dom"/>
</dbReference>
<comment type="similarity">
    <text evidence="3">Belongs to the class-I pyridine nucleotide-disulfide oxidoreductase family. PYROXD1 subfamily.</text>
</comment>
<dbReference type="InterPro" id="IPR050260">
    <property type="entry name" value="FAD-bd_OxRdtase"/>
</dbReference>
<accession>A0A0V0UGS7</accession>
<proteinExistence type="inferred from homology"/>
<evidence type="ECO:0000256" key="4">
    <source>
        <dbReference type="ARBA" id="ARBA00018240"/>
    </source>
</evidence>
<dbReference type="Pfam" id="PF13499">
    <property type="entry name" value="EF-hand_7"/>
    <property type="match status" value="2"/>
</dbReference>
<keyword evidence="8" id="KW-0809">Transit peptide</keyword>
<organism evidence="11 12">
    <name type="scientific">Trichinella murrelli</name>
    <dbReference type="NCBI Taxonomy" id="144512"/>
    <lineage>
        <taxon>Eukaryota</taxon>
        <taxon>Metazoa</taxon>
        <taxon>Ecdysozoa</taxon>
        <taxon>Nematoda</taxon>
        <taxon>Enoplea</taxon>
        <taxon>Dorylaimia</taxon>
        <taxon>Trichinellida</taxon>
        <taxon>Trichinellidae</taxon>
        <taxon>Trichinella</taxon>
    </lineage>
</organism>
<evidence type="ECO:0000256" key="3">
    <source>
        <dbReference type="ARBA" id="ARBA00008147"/>
    </source>
</evidence>